<organism evidence="1 2">
    <name type="scientific">Setaria italica</name>
    <name type="common">Foxtail millet</name>
    <name type="synonym">Panicum italicum</name>
    <dbReference type="NCBI Taxonomy" id="4555"/>
    <lineage>
        <taxon>Eukaryota</taxon>
        <taxon>Viridiplantae</taxon>
        <taxon>Streptophyta</taxon>
        <taxon>Embryophyta</taxon>
        <taxon>Tracheophyta</taxon>
        <taxon>Spermatophyta</taxon>
        <taxon>Magnoliopsida</taxon>
        <taxon>Liliopsida</taxon>
        <taxon>Poales</taxon>
        <taxon>Poaceae</taxon>
        <taxon>PACMAD clade</taxon>
        <taxon>Panicoideae</taxon>
        <taxon>Panicodae</taxon>
        <taxon>Paniceae</taxon>
        <taxon>Cenchrinae</taxon>
        <taxon>Setaria</taxon>
    </lineage>
</organism>
<name>K4A3I2_SETIT</name>
<accession>K4A3I2</accession>
<dbReference type="EMBL" id="AGNK02001355">
    <property type="status" value="NOT_ANNOTATED_CDS"/>
    <property type="molecule type" value="Genomic_DNA"/>
</dbReference>
<dbReference type="InParanoid" id="K4A3I2"/>
<dbReference type="EnsemblPlants" id="KQL26970">
    <property type="protein sequence ID" value="KQL26970"/>
    <property type="gene ID" value="SETIT_033435mg"/>
</dbReference>
<dbReference type="Proteomes" id="UP000004995">
    <property type="component" value="Unassembled WGS sequence"/>
</dbReference>
<reference evidence="2" key="1">
    <citation type="journal article" date="2012" name="Nat. Biotechnol.">
        <title>Reference genome sequence of the model plant Setaria.</title>
        <authorList>
            <person name="Bennetzen J.L."/>
            <person name="Schmutz J."/>
            <person name="Wang H."/>
            <person name="Percifield R."/>
            <person name="Hawkins J."/>
            <person name="Pontaroli A.C."/>
            <person name="Estep M."/>
            <person name="Feng L."/>
            <person name="Vaughn J.N."/>
            <person name="Grimwood J."/>
            <person name="Jenkins J."/>
            <person name="Barry K."/>
            <person name="Lindquist E."/>
            <person name="Hellsten U."/>
            <person name="Deshpande S."/>
            <person name="Wang X."/>
            <person name="Wu X."/>
            <person name="Mitros T."/>
            <person name="Triplett J."/>
            <person name="Yang X."/>
            <person name="Ye C.Y."/>
            <person name="Mauro-Herrera M."/>
            <person name="Wang L."/>
            <person name="Li P."/>
            <person name="Sharma M."/>
            <person name="Sharma R."/>
            <person name="Ronald P.C."/>
            <person name="Panaud O."/>
            <person name="Kellogg E.A."/>
            <person name="Brutnell T.P."/>
            <person name="Doust A.N."/>
            <person name="Tuskan G.A."/>
            <person name="Rokhsar D."/>
            <person name="Devos K.M."/>
        </authorList>
    </citation>
    <scope>NUCLEOTIDE SEQUENCE [LARGE SCALE GENOMIC DNA]</scope>
    <source>
        <strain evidence="2">cv. Yugu1</strain>
    </source>
</reference>
<keyword evidence="2" id="KW-1185">Reference proteome</keyword>
<dbReference type="AlphaFoldDB" id="K4A3I2"/>
<evidence type="ECO:0000313" key="1">
    <source>
        <dbReference type="EnsemblPlants" id="KQL26970"/>
    </source>
</evidence>
<reference evidence="1" key="2">
    <citation type="submission" date="2018-08" db="UniProtKB">
        <authorList>
            <consortium name="EnsemblPlants"/>
        </authorList>
    </citation>
    <scope>IDENTIFICATION</scope>
    <source>
        <strain evidence="1">Yugu1</strain>
    </source>
</reference>
<sequence>MFSNLLSTFKIMFSNLLSTFKIMFSNGSETFQVHNGAVFSATKEYWL</sequence>
<dbReference type="Gramene" id="KQL26970">
    <property type="protein sequence ID" value="KQL26970"/>
    <property type="gene ID" value="SETIT_033435mg"/>
</dbReference>
<dbReference type="HOGENOM" id="CLU_3176320_0_0_1"/>
<evidence type="ECO:0000313" key="2">
    <source>
        <dbReference type="Proteomes" id="UP000004995"/>
    </source>
</evidence>
<proteinExistence type="predicted"/>
<protein>
    <submittedName>
        <fullName evidence="1">Uncharacterized protein</fullName>
    </submittedName>
</protein>